<dbReference type="Proteomes" id="UP001172083">
    <property type="component" value="Unassembled WGS sequence"/>
</dbReference>
<dbReference type="Pfam" id="PF12833">
    <property type="entry name" value="HTH_18"/>
    <property type="match status" value="1"/>
</dbReference>
<feature type="domain" description="HTH araC/xylS-type" evidence="4">
    <location>
        <begin position="43"/>
        <end position="142"/>
    </location>
</feature>
<evidence type="ECO:0000256" key="1">
    <source>
        <dbReference type="ARBA" id="ARBA00023015"/>
    </source>
</evidence>
<dbReference type="InterPro" id="IPR009057">
    <property type="entry name" value="Homeodomain-like_sf"/>
</dbReference>
<accession>A0ABT8L4X1</accession>
<evidence type="ECO:0000313" key="5">
    <source>
        <dbReference type="EMBL" id="MDN5212779.1"/>
    </source>
</evidence>
<keyword evidence="2" id="KW-0238">DNA-binding</keyword>
<dbReference type="InterPro" id="IPR020449">
    <property type="entry name" value="Tscrpt_reg_AraC-type_HTH"/>
</dbReference>
<dbReference type="EMBL" id="JAUJEB010000001">
    <property type="protein sequence ID" value="MDN5212779.1"/>
    <property type="molecule type" value="Genomic_DNA"/>
</dbReference>
<dbReference type="SMART" id="SM00342">
    <property type="entry name" value="HTH_ARAC"/>
    <property type="match status" value="1"/>
</dbReference>
<evidence type="ECO:0000313" key="6">
    <source>
        <dbReference type="Proteomes" id="UP001172083"/>
    </source>
</evidence>
<organism evidence="5 6">
    <name type="scientific">Agaribacillus aureus</name>
    <dbReference type="NCBI Taxonomy" id="3051825"/>
    <lineage>
        <taxon>Bacteria</taxon>
        <taxon>Pseudomonadati</taxon>
        <taxon>Bacteroidota</taxon>
        <taxon>Cytophagia</taxon>
        <taxon>Cytophagales</taxon>
        <taxon>Splendidivirgaceae</taxon>
        <taxon>Agaribacillus</taxon>
    </lineage>
</organism>
<dbReference type="PROSITE" id="PS01124">
    <property type="entry name" value="HTH_ARAC_FAMILY_2"/>
    <property type="match status" value="1"/>
</dbReference>
<evidence type="ECO:0000256" key="2">
    <source>
        <dbReference type="ARBA" id="ARBA00023125"/>
    </source>
</evidence>
<proteinExistence type="predicted"/>
<dbReference type="Gene3D" id="1.10.10.60">
    <property type="entry name" value="Homeodomain-like"/>
    <property type="match status" value="2"/>
</dbReference>
<dbReference type="PRINTS" id="PR00032">
    <property type="entry name" value="HTHARAC"/>
</dbReference>
<name>A0ABT8L4X1_9BACT</name>
<evidence type="ECO:0000259" key="4">
    <source>
        <dbReference type="PROSITE" id="PS01124"/>
    </source>
</evidence>
<keyword evidence="3" id="KW-0804">Transcription</keyword>
<protein>
    <submittedName>
        <fullName evidence="5">AraC family transcriptional regulator</fullName>
    </submittedName>
</protein>
<gene>
    <name evidence="5" type="ORF">QQ020_12010</name>
</gene>
<evidence type="ECO:0000256" key="3">
    <source>
        <dbReference type="ARBA" id="ARBA00023163"/>
    </source>
</evidence>
<dbReference type="PANTHER" id="PTHR43280:SF2">
    <property type="entry name" value="HTH-TYPE TRANSCRIPTIONAL REGULATOR EXSA"/>
    <property type="match status" value="1"/>
</dbReference>
<dbReference type="InterPro" id="IPR018060">
    <property type="entry name" value="HTH_AraC"/>
</dbReference>
<dbReference type="SUPFAM" id="SSF46689">
    <property type="entry name" value="Homeodomain-like"/>
    <property type="match status" value="2"/>
</dbReference>
<keyword evidence="1" id="KW-0805">Transcription regulation</keyword>
<sequence length="154" mass="17617">MIQSKILTTDTTLALGQKKIMQKSLVTTKRQHVPLTYQEKLIGKLEKMVREHLTEHLTIDSLATHVAMSKSGLYRFLKKMTGSTPGRFIRDIRLREAVFLLQSQQYQTISEVVYAVGFEDASSFTRLFKKRFGKSPSTYVKSVSRRNTEGKGSR</sequence>
<keyword evidence="6" id="KW-1185">Reference proteome</keyword>
<comment type="caution">
    <text evidence="5">The sequence shown here is derived from an EMBL/GenBank/DDBJ whole genome shotgun (WGS) entry which is preliminary data.</text>
</comment>
<dbReference type="PANTHER" id="PTHR43280">
    <property type="entry name" value="ARAC-FAMILY TRANSCRIPTIONAL REGULATOR"/>
    <property type="match status" value="1"/>
</dbReference>
<reference evidence="5" key="1">
    <citation type="submission" date="2023-06" db="EMBL/GenBank/DDBJ databases">
        <title>Genomic of Agaribacillus aureum.</title>
        <authorList>
            <person name="Wang G."/>
        </authorList>
    </citation>
    <scope>NUCLEOTIDE SEQUENCE</scope>
    <source>
        <strain evidence="5">BMA12</strain>
    </source>
</reference>
<dbReference type="RefSeq" id="WP_346758096.1">
    <property type="nucleotide sequence ID" value="NZ_JAUJEB010000001.1"/>
</dbReference>